<dbReference type="AlphaFoldDB" id="J8TZ81"/>
<dbReference type="Gene3D" id="1.20.58.480">
    <property type="match status" value="1"/>
</dbReference>
<dbReference type="KEGG" id="tasa:A1Q1_00097"/>
<dbReference type="GO" id="GO:0016702">
    <property type="term" value="F:oxidoreductase activity, acting on single donors with incorporation of molecular oxygen, incorporation of two atoms of oxygen"/>
    <property type="evidence" value="ECO:0007669"/>
    <property type="project" value="UniProtKB-ARBA"/>
</dbReference>
<dbReference type="VEuPathDB" id="FungiDB:A1Q1_00097"/>
<dbReference type="GO" id="GO:0020037">
    <property type="term" value="F:heme binding"/>
    <property type="evidence" value="ECO:0007669"/>
    <property type="project" value="InterPro"/>
</dbReference>
<feature type="region of interest" description="Disordered" evidence="5">
    <location>
        <begin position="486"/>
        <end position="507"/>
    </location>
</feature>
<dbReference type="SUPFAM" id="SSF140959">
    <property type="entry name" value="Indolic compounds 2,3-dioxygenase-like"/>
    <property type="match status" value="1"/>
</dbReference>
<sequence>MVVRLPASRLAANVAKAAWARPASVAVRGLASPASDRMAVKGKPWSNPYPEDQFSVHPHNGFLPKDEPLEKLPEEYKEMESLLNRMSVKTKDGSPGLLATGDFGAAVDAELPEYDLSKLTPALYRDLTFVASAYLLEPCNQQYKEDGTYGLGRQTLPRNIAVPLNEVAAKIGQRPFMEYALSYALYNYKRIDKSKPLEYDNSELIRAFSGCPGEHGFILVHVAMVKHSGPLTAASMAALDAAAMGDRPAFDKAMQDMLASYNTINQTMETMWGRSKPEAYMSYRTWIYGTKNQPMFPNGVIYEGVSDEPFKMRGESGANDSMVPLGDNLLEITAQMPTNPLTEVLRDFRTYRPRNHQSFINYVQDRATAVGVRDFALKNANSAAWYLANVDQIRQFRNRHWSFTKNYILKYTKHPVATGGSPIVTWLPNQLDAVLQVMVETDKVIDRNELDPSLHQMVDEIGQRADAQQRVLRREVAALSQERGAQSVDVDGVEKGSPKANESYAAL</sequence>
<proteinExistence type="inferred from homology"/>
<feature type="binding site" description="proximal binding residue" evidence="4">
    <location>
        <position position="400"/>
    </location>
    <ligand>
        <name>heme b</name>
        <dbReference type="ChEBI" id="CHEBI:60344"/>
    </ligand>
    <ligandPart>
        <name>Fe</name>
        <dbReference type="ChEBI" id="CHEBI:18248"/>
    </ligandPart>
</feature>
<keyword evidence="4" id="KW-0349">Heme</keyword>
<keyword evidence="2 4" id="KW-0479">Metal-binding</keyword>
<protein>
    <recommendedName>
        <fullName evidence="8">Indoleamine 2,3-dioxygenase</fullName>
    </recommendedName>
</protein>
<dbReference type="GeneID" id="25983611"/>
<dbReference type="Pfam" id="PF01231">
    <property type="entry name" value="IDO"/>
    <property type="match status" value="1"/>
</dbReference>
<dbReference type="EMBL" id="ALBS01000009">
    <property type="protein sequence ID" value="EJT53090.1"/>
    <property type="molecule type" value="Genomic_DNA"/>
</dbReference>
<evidence type="ECO:0000256" key="5">
    <source>
        <dbReference type="SAM" id="MobiDB-lite"/>
    </source>
</evidence>
<dbReference type="RefSeq" id="XP_014184413.1">
    <property type="nucleotide sequence ID" value="XM_014328938.1"/>
</dbReference>
<evidence type="ECO:0000256" key="3">
    <source>
        <dbReference type="ARBA" id="ARBA00023004"/>
    </source>
</evidence>
<dbReference type="HOGENOM" id="CLU_033932_0_0_1"/>
<accession>J8TZ81</accession>
<comment type="caution">
    <text evidence="6">The sequence shown here is derived from an EMBL/GenBank/DDBJ whole genome shotgun (WGS) entry which is preliminary data.</text>
</comment>
<evidence type="ECO:0000256" key="4">
    <source>
        <dbReference type="PIRSR" id="PIRSR600898-1"/>
    </source>
</evidence>
<name>J8TZ81_TRIAS</name>
<dbReference type="PANTHER" id="PTHR28657:SF3">
    <property type="entry name" value="INDOLEAMINE 2,3-DIOXYGENASE"/>
    <property type="match status" value="1"/>
</dbReference>
<evidence type="ECO:0000256" key="1">
    <source>
        <dbReference type="ARBA" id="ARBA00007119"/>
    </source>
</evidence>
<reference evidence="6 7" key="1">
    <citation type="journal article" date="2012" name="Eukaryot. Cell">
        <title>Draft genome sequence of CBS 2479, the standard type strain of Trichosporon asahii.</title>
        <authorList>
            <person name="Yang R.Y."/>
            <person name="Li H.T."/>
            <person name="Zhu H."/>
            <person name="Zhou G.P."/>
            <person name="Wang M."/>
            <person name="Wang L."/>
        </authorList>
    </citation>
    <scope>NUCLEOTIDE SEQUENCE [LARGE SCALE GENOMIC DNA]</scope>
    <source>
        <strain evidence="7">ATCC 90039 / CBS 2479 / JCM 2466 / KCTC 7840 / NCYC 2677 / UAMH 7654</strain>
    </source>
</reference>
<gene>
    <name evidence="6" type="ORF">A1Q1_00097</name>
</gene>
<dbReference type="OrthoDB" id="10262710at2759"/>
<organism evidence="6 7">
    <name type="scientific">Trichosporon asahii var. asahii (strain ATCC 90039 / CBS 2479 / JCM 2466 / KCTC 7840 / NBRC 103889/ NCYC 2677 / UAMH 7654)</name>
    <name type="common">Yeast</name>
    <dbReference type="NCBI Taxonomy" id="1186058"/>
    <lineage>
        <taxon>Eukaryota</taxon>
        <taxon>Fungi</taxon>
        <taxon>Dikarya</taxon>
        <taxon>Basidiomycota</taxon>
        <taxon>Agaricomycotina</taxon>
        <taxon>Tremellomycetes</taxon>
        <taxon>Trichosporonales</taxon>
        <taxon>Trichosporonaceae</taxon>
        <taxon>Trichosporon</taxon>
    </lineage>
</organism>
<dbReference type="GO" id="GO:0046872">
    <property type="term" value="F:metal ion binding"/>
    <property type="evidence" value="ECO:0007669"/>
    <property type="project" value="UniProtKB-KW"/>
</dbReference>
<comment type="similarity">
    <text evidence="1">Belongs to the indoleamine 2,3-dioxygenase family.</text>
</comment>
<evidence type="ECO:0008006" key="8">
    <source>
        <dbReference type="Google" id="ProtNLM"/>
    </source>
</evidence>
<dbReference type="InterPro" id="IPR000898">
    <property type="entry name" value="Indolamine_dOase"/>
</dbReference>
<dbReference type="Proteomes" id="UP000002748">
    <property type="component" value="Unassembled WGS sequence"/>
</dbReference>
<evidence type="ECO:0000256" key="2">
    <source>
        <dbReference type="ARBA" id="ARBA00022723"/>
    </source>
</evidence>
<dbReference type="GO" id="GO:0019441">
    <property type="term" value="P:L-tryptophan catabolic process to kynurenine"/>
    <property type="evidence" value="ECO:0007669"/>
    <property type="project" value="InterPro"/>
</dbReference>
<dbReference type="InterPro" id="IPR037217">
    <property type="entry name" value="Trp/Indoleamine_2_3_dOase-like"/>
</dbReference>
<keyword evidence="3 4" id="KW-0408">Iron</keyword>
<dbReference type="PANTHER" id="PTHR28657">
    <property type="entry name" value="INDOLEAMINE 2,3-DIOXYGENASE"/>
    <property type="match status" value="1"/>
</dbReference>
<evidence type="ECO:0000313" key="6">
    <source>
        <dbReference type="EMBL" id="EJT53090.1"/>
    </source>
</evidence>
<evidence type="ECO:0000313" key="7">
    <source>
        <dbReference type="Proteomes" id="UP000002748"/>
    </source>
</evidence>